<feature type="region of interest" description="Disordered" evidence="3">
    <location>
        <begin position="63"/>
        <end position="179"/>
    </location>
</feature>
<dbReference type="InterPro" id="IPR001360">
    <property type="entry name" value="Glyco_hydro_1"/>
</dbReference>
<dbReference type="AlphaFoldDB" id="A0A8J5C9S6"/>
<dbReference type="GO" id="GO:0008422">
    <property type="term" value="F:beta-glucosidase activity"/>
    <property type="evidence" value="ECO:0007669"/>
    <property type="project" value="UniProtKB-ARBA"/>
</dbReference>
<dbReference type="EMBL" id="JACMSC010000019">
    <property type="protein sequence ID" value="KAG6473400.1"/>
    <property type="molecule type" value="Genomic_DNA"/>
</dbReference>
<reference evidence="4 5" key="1">
    <citation type="submission" date="2020-08" db="EMBL/GenBank/DDBJ databases">
        <title>Plant Genome Project.</title>
        <authorList>
            <person name="Zhang R.-G."/>
        </authorList>
    </citation>
    <scope>NUCLEOTIDE SEQUENCE [LARGE SCALE GENOMIC DNA]</scope>
    <source>
        <tissue evidence="4">Rhizome</tissue>
    </source>
</reference>
<gene>
    <name evidence="4" type="ORF">ZIOFF_067316</name>
</gene>
<dbReference type="Gene3D" id="3.20.20.80">
    <property type="entry name" value="Glycosidases"/>
    <property type="match status" value="1"/>
</dbReference>
<dbReference type="Pfam" id="PF00232">
    <property type="entry name" value="Glyco_hydro_1"/>
    <property type="match status" value="1"/>
</dbReference>
<dbReference type="PANTHER" id="PTHR10353">
    <property type="entry name" value="GLYCOSYL HYDROLASE"/>
    <property type="match status" value="1"/>
</dbReference>
<feature type="compositionally biased region" description="Basic residues" evidence="3">
    <location>
        <begin position="169"/>
        <end position="179"/>
    </location>
</feature>
<comment type="similarity">
    <text evidence="1 2">Belongs to the glycosyl hydrolase 1 family.</text>
</comment>
<organism evidence="4 5">
    <name type="scientific">Zingiber officinale</name>
    <name type="common">Ginger</name>
    <name type="synonym">Amomum zingiber</name>
    <dbReference type="NCBI Taxonomy" id="94328"/>
    <lineage>
        <taxon>Eukaryota</taxon>
        <taxon>Viridiplantae</taxon>
        <taxon>Streptophyta</taxon>
        <taxon>Embryophyta</taxon>
        <taxon>Tracheophyta</taxon>
        <taxon>Spermatophyta</taxon>
        <taxon>Magnoliopsida</taxon>
        <taxon>Liliopsida</taxon>
        <taxon>Zingiberales</taxon>
        <taxon>Zingiberaceae</taxon>
        <taxon>Zingiber</taxon>
    </lineage>
</organism>
<evidence type="ECO:0000313" key="4">
    <source>
        <dbReference type="EMBL" id="KAG6473400.1"/>
    </source>
</evidence>
<dbReference type="GO" id="GO:0005975">
    <property type="term" value="P:carbohydrate metabolic process"/>
    <property type="evidence" value="ECO:0007669"/>
    <property type="project" value="InterPro"/>
</dbReference>
<accession>A0A8J5C9S6</accession>
<feature type="compositionally biased region" description="Basic and acidic residues" evidence="3">
    <location>
        <begin position="152"/>
        <end position="166"/>
    </location>
</feature>
<comment type="caution">
    <text evidence="4">The sequence shown here is derived from an EMBL/GenBank/DDBJ whole genome shotgun (WGS) entry which is preliminary data.</text>
</comment>
<protein>
    <submittedName>
        <fullName evidence="4">Uncharacterized protein</fullName>
    </submittedName>
</protein>
<feature type="compositionally biased region" description="Basic and acidic residues" evidence="3">
    <location>
        <begin position="78"/>
        <end position="144"/>
    </location>
</feature>
<evidence type="ECO:0000256" key="3">
    <source>
        <dbReference type="SAM" id="MobiDB-lite"/>
    </source>
</evidence>
<dbReference type="InterPro" id="IPR017853">
    <property type="entry name" value="GH"/>
</dbReference>
<dbReference type="PANTHER" id="PTHR10353:SF29">
    <property type="entry name" value="BETA-GLUCOSIDASE 11"/>
    <property type="match status" value="1"/>
</dbReference>
<evidence type="ECO:0000313" key="5">
    <source>
        <dbReference type="Proteomes" id="UP000734854"/>
    </source>
</evidence>
<dbReference type="SUPFAM" id="SSF51445">
    <property type="entry name" value="(Trans)glycosidases"/>
    <property type="match status" value="1"/>
</dbReference>
<evidence type="ECO:0000256" key="1">
    <source>
        <dbReference type="ARBA" id="ARBA00010838"/>
    </source>
</evidence>
<proteinExistence type="inferred from homology"/>
<evidence type="ECO:0000256" key="2">
    <source>
        <dbReference type="RuleBase" id="RU003690"/>
    </source>
</evidence>
<dbReference type="Proteomes" id="UP000734854">
    <property type="component" value="Unassembled WGS sequence"/>
</dbReference>
<keyword evidence="5" id="KW-1185">Reference proteome</keyword>
<name>A0A8J5C9S6_ZINOF</name>
<sequence length="179" mass="20174">MAKEDFTAYADVCFREFGDRVKYWITINEPNIEPILGHDLGIFPPNHCSSSLASSLGLNCSKGNSSKEMSRWRGGGAGEKEATKMAESRSDEEEVMKMAESRGREEEVARPKVEATKRAARKEAAKRVVRREAAKRAVRREAAKKAVKRVVRREAAKRVVRREATKSRVLGKRQKKNKA</sequence>